<accession>A0ABV7PMF9</accession>
<dbReference type="EMBL" id="JBHRVV010000001">
    <property type="protein sequence ID" value="MFC3459810.1"/>
    <property type="molecule type" value="Genomic_DNA"/>
</dbReference>
<keyword evidence="2" id="KW-1185">Reference proteome</keyword>
<evidence type="ECO:0000313" key="1">
    <source>
        <dbReference type="EMBL" id="MFC3459810.1"/>
    </source>
</evidence>
<reference evidence="2" key="1">
    <citation type="journal article" date="2019" name="Int. J. Syst. Evol. Microbiol.">
        <title>The Global Catalogue of Microorganisms (GCM) 10K type strain sequencing project: providing services to taxonomists for standard genome sequencing and annotation.</title>
        <authorList>
            <consortium name="The Broad Institute Genomics Platform"/>
            <consortium name="The Broad Institute Genome Sequencing Center for Infectious Disease"/>
            <person name="Wu L."/>
            <person name="Ma J."/>
        </authorList>
    </citation>
    <scope>NUCLEOTIDE SEQUENCE [LARGE SCALE GENOMIC DNA]</scope>
    <source>
        <strain evidence="2">CCM 7480</strain>
    </source>
</reference>
<sequence>MAVIQEQMLRAFISASQSCADALAKSATVVQRQSMERFAVANCKVAGLMGQALTQDGKHAAGEMKPARAAVSMPIGYVDTWYLENM</sequence>
<comment type="caution">
    <text evidence="1">The sequence shown here is derived from an EMBL/GenBank/DDBJ whole genome shotgun (WGS) entry which is preliminary data.</text>
</comment>
<proteinExistence type="predicted"/>
<evidence type="ECO:0000313" key="2">
    <source>
        <dbReference type="Proteomes" id="UP001595665"/>
    </source>
</evidence>
<dbReference type="Proteomes" id="UP001595665">
    <property type="component" value="Unassembled WGS sequence"/>
</dbReference>
<protein>
    <recommendedName>
        <fullName evidence="3">Phasin domain-containing protein</fullName>
    </recommendedName>
</protein>
<name>A0ABV7PMF9_9BURK</name>
<gene>
    <name evidence="1" type="ORF">ACFOPH_16365</name>
</gene>
<organism evidence="1 2">
    <name type="scientific">Massilia haematophila</name>
    <dbReference type="NCBI Taxonomy" id="457923"/>
    <lineage>
        <taxon>Bacteria</taxon>
        <taxon>Pseudomonadati</taxon>
        <taxon>Pseudomonadota</taxon>
        <taxon>Betaproteobacteria</taxon>
        <taxon>Burkholderiales</taxon>
        <taxon>Oxalobacteraceae</taxon>
        <taxon>Telluria group</taxon>
        <taxon>Massilia</taxon>
    </lineage>
</organism>
<evidence type="ECO:0008006" key="3">
    <source>
        <dbReference type="Google" id="ProtNLM"/>
    </source>
</evidence>
<dbReference type="RefSeq" id="WP_379736447.1">
    <property type="nucleotide sequence ID" value="NZ_JBHRVV010000001.1"/>
</dbReference>